<feature type="domain" description="Nucleoside phosphorylase" evidence="8">
    <location>
        <begin position="37"/>
        <end position="271"/>
    </location>
</feature>
<protein>
    <recommendedName>
        <fullName evidence="7">Purine nucleoside phosphorylase</fullName>
        <ecNumber evidence="7">2.4.2.1</ecNumber>
    </recommendedName>
    <alternativeName>
        <fullName evidence="7">Inosine-guanosine phosphorylase</fullName>
    </alternativeName>
</protein>
<evidence type="ECO:0000313" key="9">
    <source>
        <dbReference type="EMBL" id="MYR32157.1"/>
    </source>
</evidence>
<dbReference type="PANTHER" id="PTHR11904:SF9">
    <property type="entry name" value="PURINE NUCLEOSIDE PHOSPHORYLASE-RELATED"/>
    <property type="match status" value="1"/>
</dbReference>
<accession>A0A7K2IQQ0</accession>
<gene>
    <name evidence="9" type="ORF">GTW20_07715</name>
</gene>
<name>A0A7K2IQQ0_9ACTN</name>
<comment type="caution">
    <text evidence="9">The sequence shown here is derived from an EMBL/GenBank/DDBJ whole genome shotgun (WGS) entry which is preliminary data.</text>
</comment>
<dbReference type="GeneID" id="91391821"/>
<dbReference type="InterPro" id="IPR035994">
    <property type="entry name" value="Nucleoside_phosphorylase_sf"/>
</dbReference>
<proteinExistence type="inferred from homology"/>
<evidence type="ECO:0000313" key="10">
    <source>
        <dbReference type="Proteomes" id="UP000467124"/>
    </source>
</evidence>
<keyword evidence="4 7" id="KW-0328">Glycosyltransferase</keyword>
<evidence type="ECO:0000256" key="3">
    <source>
        <dbReference type="ARBA" id="ARBA00006751"/>
    </source>
</evidence>
<dbReference type="InterPro" id="IPR000845">
    <property type="entry name" value="Nucleoside_phosphorylase_d"/>
</dbReference>
<dbReference type="NCBIfam" id="NF006054">
    <property type="entry name" value="PRK08202.1"/>
    <property type="match status" value="1"/>
</dbReference>
<dbReference type="GO" id="GO:0005737">
    <property type="term" value="C:cytoplasm"/>
    <property type="evidence" value="ECO:0007669"/>
    <property type="project" value="TreeGrafter"/>
</dbReference>
<dbReference type="PANTHER" id="PTHR11904">
    <property type="entry name" value="METHYLTHIOADENOSINE/PURINE NUCLEOSIDE PHOSPHORYLASE"/>
    <property type="match status" value="1"/>
</dbReference>
<dbReference type="Pfam" id="PF01048">
    <property type="entry name" value="PNP_UDP_1"/>
    <property type="match status" value="1"/>
</dbReference>
<dbReference type="Proteomes" id="UP000467124">
    <property type="component" value="Unassembled WGS sequence"/>
</dbReference>
<evidence type="ECO:0000256" key="1">
    <source>
        <dbReference type="ARBA" id="ARBA00002678"/>
    </source>
</evidence>
<dbReference type="EMBL" id="WWHY01000001">
    <property type="protein sequence ID" value="MYR32157.1"/>
    <property type="molecule type" value="Genomic_DNA"/>
</dbReference>
<evidence type="ECO:0000256" key="5">
    <source>
        <dbReference type="ARBA" id="ARBA00022679"/>
    </source>
</evidence>
<dbReference type="GO" id="GO:0009116">
    <property type="term" value="P:nucleoside metabolic process"/>
    <property type="evidence" value="ECO:0007669"/>
    <property type="project" value="InterPro"/>
</dbReference>
<dbReference type="SUPFAM" id="SSF53167">
    <property type="entry name" value="Purine and uridine phosphorylases"/>
    <property type="match status" value="1"/>
</dbReference>
<dbReference type="CDD" id="cd09009">
    <property type="entry name" value="PNP-EcPNPII_like"/>
    <property type="match status" value="1"/>
</dbReference>
<dbReference type="UniPathway" id="UPA00606"/>
<comment type="pathway">
    <text evidence="2 7">Purine metabolism; purine nucleoside salvage.</text>
</comment>
<dbReference type="InterPro" id="IPR011268">
    <property type="entry name" value="Purine_phosphorylase"/>
</dbReference>
<evidence type="ECO:0000256" key="7">
    <source>
        <dbReference type="PIRNR" id="PIRNR000477"/>
    </source>
</evidence>
<evidence type="ECO:0000256" key="2">
    <source>
        <dbReference type="ARBA" id="ARBA00005058"/>
    </source>
</evidence>
<reference evidence="9 10" key="1">
    <citation type="journal article" date="2019" name="Nat. Commun.">
        <title>The antimicrobial potential of Streptomyces from insect microbiomes.</title>
        <authorList>
            <person name="Chevrette M.G."/>
            <person name="Carlson C.M."/>
            <person name="Ortega H.E."/>
            <person name="Thomas C."/>
            <person name="Ananiev G.E."/>
            <person name="Barns K.J."/>
            <person name="Book A.J."/>
            <person name="Cagnazzo J."/>
            <person name="Carlos C."/>
            <person name="Flanigan W."/>
            <person name="Grubbs K.J."/>
            <person name="Horn H.A."/>
            <person name="Hoffmann F.M."/>
            <person name="Klassen J.L."/>
            <person name="Knack J.J."/>
            <person name="Lewin G.R."/>
            <person name="McDonald B.R."/>
            <person name="Muller L."/>
            <person name="Melo W.G.P."/>
            <person name="Pinto-Tomas A.A."/>
            <person name="Schmitz A."/>
            <person name="Wendt-Pienkowski E."/>
            <person name="Wildman S."/>
            <person name="Zhao M."/>
            <person name="Zhang F."/>
            <person name="Bugni T.S."/>
            <person name="Andes D.R."/>
            <person name="Pupo M.T."/>
            <person name="Currie C.R."/>
        </authorList>
    </citation>
    <scope>NUCLEOTIDE SEQUENCE [LARGE SCALE GENOMIC DNA]</scope>
    <source>
        <strain evidence="9 10">SID5840</strain>
    </source>
</reference>
<evidence type="ECO:0000256" key="6">
    <source>
        <dbReference type="ARBA" id="ARBA00048556"/>
    </source>
</evidence>
<organism evidence="9 10">
    <name type="scientific">Nocardiopsis alba</name>
    <dbReference type="NCBI Taxonomy" id="53437"/>
    <lineage>
        <taxon>Bacteria</taxon>
        <taxon>Bacillati</taxon>
        <taxon>Actinomycetota</taxon>
        <taxon>Actinomycetes</taxon>
        <taxon>Streptosporangiales</taxon>
        <taxon>Nocardiopsidaceae</taxon>
        <taxon>Nocardiopsis</taxon>
    </lineage>
</organism>
<dbReference type="AlphaFoldDB" id="A0A7K2IQQ0"/>
<comment type="catalytic activity">
    <reaction evidence="6">
        <text>a purine 2'-deoxy-D-ribonucleoside + phosphate = a purine nucleobase + 2-deoxy-alpha-D-ribose 1-phosphate</text>
        <dbReference type="Rhea" id="RHEA:36431"/>
        <dbReference type="ChEBI" id="CHEBI:26386"/>
        <dbReference type="ChEBI" id="CHEBI:43474"/>
        <dbReference type="ChEBI" id="CHEBI:57259"/>
        <dbReference type="ChEBI" id="CHEBI:142361"/>
        <dbReference type="EC" id="2.4.2.1"/>
    </reaction>
</comment>
<keyword evidence="5 7" id="KW-0808">Transferase</keyword>
<comment type="similarity">
    <text evidence="3 7">Belongs to the PNP/MTAP phosphorylase family.</text>
</comment>
<dbReference type="Gene3D" id="3.40.50.1580">
    <property type="entry name" value="Nucleoside phosphorylase domain"/>
    <property type="match status" value="1"/>
</dbReference>
<evidence type="ECO:0000259" key="8">
    <source>
        <dbReference type="Pfam" id="PF01048"/>
    </source>
</evidence>
<dbReference type="EC" id="2.4.2.1" evidence="7"/>
<dbReference type="GO" id="GO:0004731">
    <property type="term" value="F:purine-nucleoside phosphorylase activity"/>
    <property type="evidence" value="ECO:0007669"/>
    <property type="project" value="UniProtKB-EC"/>
</dbReference>
<comment type="function">
    <text evidence="1">The purine nucleoside phosphorylases catalyze the phosphorolytic breakdown of the N-glycosidic bond in the beta-(deoxy)ribonucleoside molecules, with the formation of the corresponding free purine bases and pentose-1-phosphate. Cleaves guanosine, inosine, 2'-deoxyguanosine and 2'-deoxyinosine.</text>
</comment>
<dbReference type="PIRSF" id="PIRSF000477">
    <property type="entry name" value="PurNPase"/>
    <property type="match status" value="1"/>
</dbReference>
<sequence length="274" mass="28948">MSESEQPPRSTREARTLAEEAAKELLTRAGADSFDALVVLGSGWEAAADTLGTDDIEFDAVDLPGFVQPTAEGHSGRIRSMWVGDKRVVVFMGRVHLYEGHGPMAAVHAVRTGIAAGARTAVLTGSAGSLRADFSPGQPVLLRDHVNLTAASPLAGADFVDLSEAYSPRLREITRQVDGALAEGVYVTTSGPQLQTPAELQLLRQAGADVVGRSIALETIAAVEMGAEVLGLAIVSNDALGAMIEPFRKERALEVVTRRSRELGELIQRVLGDA</sequence>
<dbReference type="RefSeq" id="WP_017533407.1">
    <property type="nucleotide sequence ID" value="NZ_BAZE01000005.1"/>
</dbReference>
<evidence type="ECO:0000256" key="4">
    <source>
        <dbReference type="ARBA" id="ARBA00022676"/>
    </source>
</evidence>